<keyword evidence="3" id="KW-0547">Nucleotide-binding</keyword>
<comment type="caution">
    <text evidence="9">The sequence shown here is derived from an EMBL/GenBank/DDBJ whole genome shotgun (WGS) entry which is preliminary data.</text>
</comment>
<dbReference type="InterPro" id="IPR036640">
    <property type="entry name" value="ABC1_TM_sf"/>
</dbReference>
<evidence type="ECO:0000313" key="9">
    <source>
        <dbReference type="EMBL" id="OHA33057.1"/>
    </source>
</evidence>
<feature type="transmembrane region" description="Helical" evidence="7">
    <location>
        <begin position="68"/>
        <end position="85"/>
    </location>
</feature>
<dbReference type="InterPro" id="IPR017871">
    <property type="entry name" value="ABC_transporter-like_CS"/>
</dbReference>
<protein>
    <recommendedName>
        <fullName evidence="8">ABC transporter domain-containing protein</fullName>
    </recommendedName>
</protein>
<dbReference type="GO" id="GO:0016887">
    <property type="term" value="F:ATP hydrolysis activity"/>
    <property type="evidence" value="ECO:0007669"/>
    <property type="project" value="InterPro"/>
</dbReference>
<dbReference type="Gene3D" id="1.20.1560.10">
    <property type="entry name" value="ABC transporter type 1, transmembrane domain"/>
    <property type="match status" value="1"/>
</dbReference>
<reference evidence="9 10" key="1">
    <citation type="journal article" date="2016" name="Nat. Commun.">
        <title>Thousands of microbial genomes shed light on interconnected biogeochemical processes in an aquifer system.</title>
        <authorList>
            <person name="Anantharaman K."/>
            <person name="Brown C.T."/>
            <person name="Hug L.A."/>
            <person name="Sharon I."/>
            <person name="Castelle C.J."/>
            <person name="Probst A.J."/>
            <person name="Thomas B.C."/>
            <person name="Singh A."/>
            <person name="Wilkins M.J."/>
            <person name="Karaoz U."/>
            <person name="Brodie E.L."/>
            <person name="Williams K.H."/>
            <person name="Hubbard S.S."/>
            <person name="Banfield J.F."/>
        </authorList>
    </citation>
    <scope>NUCLEOTIDE SEQUENCE [LARGE SCALE GENOMIC DNA]</scope>
</reference>
<comment type="subcellular location">
    <subcellularLocation>
        <location evidence="1">Cell membrane</location>
        <topology evidence="1">Multi-pass membrane protein</topology>
    </subcellularLocation>
</comment>
<keyword evidence="5 7" id="KW-1133">Transmembrane helix</keyword>
<evidence type="ECO:0000256" key="4">
    <source>
        <dbReference type="ARBA" id="ARBA00022840"/>
    </source>
</evidence>
<dbReference type="PROSITE" id="PS50893">
    <property type="entry name" value="ABC_TRANSPORTER_2"/>
    <property type="match status" value="1"/>
</dbReference>
<dbReference type="Proteomes" id="UP000176221">
    <property type="component" value="Unassembled WGS sequence"/>
</dbReference>
<dbReference type="Gene3D" id="3.40.50.300">
    <property type="entry name" value="P-loop containing nucleotide triphosphate hydrolases"/>
    <property type="match status" value="1"/>
</dbReference>
<dbReference type="GO" id="GO:0005886">
    <property type="term" value="C:plasma membrane"/>
    <property type="evidence" value="ECO:0007669"/>
    <property type="project" value="UniProtKB-SubCell"/>
</dbReference>
<evidence type="ECO:0000256" key="5">
    <source>
        <dbReference type="ARBA" id="ARBA00022989"/>
    </source>
</evidence>
<dbReference type="GO" id="GO:0015421">
    <property type="term" value="F:ABC-type oligopeptide transporter activity"/>
    <property type="evidence" value="ECO:0007669"/>
    <property type="project" value="TreeGrafter"/>
</dbReference>
<dbReference type="PANTHER" id="PTHR43394:SF1">
    <property type="entry name" value="ATP-BINDING CASSETTE SUB-FAMILY B MEMBER 10, MITOCHONDRIAL"/>
    <property type="match status" value="1"/>
</dbReference>
<keyword evidence="6 7" id="KW-0472">Membrane</keyword>
<dbReference type="PANTHER" id="PTHR43394">
    <property type="entry name" value="ATP-DEPENDENT PERMEASE MDL1, MITOCHONDRIAL"/>
    <property type="match status" value="1"/>
</dbReference>
<dbReference type="InterPro" id="IPR039421">
    <property type="entry name" value="Type_1_exporter"/>
</dbReference>
<evidence type="ECO:0000256" key="2">
    <source>
        <dbReference type="ARBA" id="ARBA00022692"/>
    </source>
</evidence>
<evidence type="ECO:0000256" key="1">
    <source>
        <dbReference type="ARBA" id="ARBA00004651"/>
    </source>
</evidence>
<dbReference type="STRING" id="1802319.A2928_00730"/>
<proteinExistence type="predicted"/>
<keyword evidence="2 7" id="KW-0812">Transmembrane</keyword>
<dbReference type="AlphaFoldDB" id="A0A1G2NA90"/>
<dbReference type="GO" id="GO:0005524">
    <property type="term" value="F:ATP binding"/>
    <property type="evidence" value="ECO:0007669"/>
    <property type="project" value="UniProtKB-KW"/>
</dbReference>
<name>A0A1G2NA90_9BACT</name>
<dbReference type="InterPro" id="IPR003439">
    <property type="entry name" value="ABC_transporter-like_ATP-bd"/>
</dbReference>
<feature type="transmembrane region" description="Helical" evidence="7">
    <location>
        <begin position="260"/>
        <end position="282"/>
    </location>
</feature>
<dbReference type="InterPro" id="IPR027417">
    <property type="entry name" value="P-loop_NTPase"/>
</dbReference>
<evidence type="ECO:0000256" key="7">
    <source>
        <dbReference type="SAM" id="Phobius"/>
    </source>
</evidence>
<evidence type="ECO:0000259" key="8">
    <source>
        <dbReference type="PROSITE" id="PS50893"/>
    </source>
</evidence>
<dbReference type="InterPro" id="IPR003593">
    <property type="entry name" value="AAA+_ATPase"/>
</dbReference>
<dbReference type="Pfam" id="PF00005">
    <property type="entry name" value="ABC_tran"/>
    <property type="match status" value="1"/>
</dbReference>
<gene>
    <name evidence="9" type="ORF">A2928_00730</name>
</gene>
<feature type="transmembrane region" description="Helical" evidence="7">
    <location>
        <begin position="32"/>
        <end position="61"/>
    </location>
</feature>
<accession>A0A1G2NA90</accession>
<dbReference type="SUPFAM" id="SSF52540">
    <property type="entry name" value="P-loop containing nucleoside triphosphate hydrolases"/>
    <property type="match status" value="1"/>
</dbReference>
<evidence type="ECO:0000256" key="3">
    <source>
        <dbReference type="ARBA" id="ARBA00022741"/>
    </source>
</evidence>
<dbReference type="SMART" id="SM00382">
    <property type="entry name" value="AAA"/>
    <property type="match status" value="1"/>
</dbReference>
<evidence type="ECO:0000256" key="6">
    <source>
        <dbReference type="ARBA" id="ARBA00023136"/>
    </source>
</evidence>
<dbReference type="EMBL" id="MHRX01000036">
    <property type="protein sequence ID" value="OHA33057.1"/>
    <property type="molecule type" value="Genomic_DNA"/>
</dbReference>
<feature type="transmembrane region" description="Helical" evidence="7">
    <location>
        <begin position="159"/>
        <end position="183"/>
    </location>
</feature>
<sequence length="604" mass="69160">MNKKENKLSLRTTLAVVKDTCRYAWTAHKRHIVAMSLILLASAFMPYVASGLEALVVNYLVKIAKGAVAVNILLLAAILLGVLYVRELLNTLSRFREKLFWLDMRTDLELAFSKKMVSLDVATHEDPVFQDELQVLNEYGGSHSVSNLINAMLYNIQNLAGFIIASSIIIAFDWRFFVLLIFAGVPRFLSELRYGKSIWSIYQSKAEDRRLYREYERRMEEKTSIRELQMFQNVSFFATRQKELLERFVSSQKKEEKKNIMILLSTQAISLTVIGVCVYFLLGRVAGGAMQIGTFLFAFGTLLRFEGEVSGFFFSLARQHKDARVVKSYFEIMRREPKVSRARNRRSFNITSAPTIEFRNVSFCYPSRSGEYSLRNFSLVISPGERFAVVGANGAGKSTLVKLLCRFYDPTEGAVLINGIDLREIDVDDWYKYLALLSQDFAVYKLKTWEFVSLGRMNGERNQKKIEHAAARSRAHQFINTWKDRYDSQIGVEFKGVEVSHGQRQKLALARALYRDAFVTILDEPTAHVDVESEQMIFDALEKEIDRNRTLILISHRFSTVRNADRICVFSNGAVGELGSHDELVRKGGIYAKLFEEQARAYRS</sequence>
<evidence type="ECO:0000313" key="10">
    <source>
        <dbReference type="Proteomes" id="UP000176221"/>
    </source>
</evidence>
<organism evidence="9 10">
    <name type="scientific">Candidatus Taylorbacteria bacterium RIFCSPLOWO2_01_FULL_45_15b</name>
    <dbReference type="NCBI Taxonomy" id="1802319"/>
    <lineage>
        <taxon>Bacteria</taxon>
        <taxon>Candidatus Tayloriibacteriota</taxon>
    </lineage>
</organism>
<keyword evidence="4" id="KW-0067">ATP-binding</keyword>
<dbReference type="PROSITE" id="PS00211">
    <property type="entry name" value="ABC_TRANSPORTER_1"/>
    <property type="match status" value="1"/>
</dbReference>
<feature type="domain" description="ABC transporter" evidence="8">
    <location>
        <begin position="356"/>
        <end position="597"/>
    </location>
</feature>
<dbReference type="SUPFAM" id="SSF90123">
    <property type="entry name" value="ABC transporter transmembrane region"/>
    <property type="match status" value="1"/>
</dbReference>